<dbReference type="SMART" id="SM00881">
    <property type="entry name" value="CoA_binding"/>
    <property type="match status" value="1"/>
</dbReference>
<evidence type="ECO:0000259" key="1">
    <source>
        <dbReference type="SMART" id="SM00881"/>
    </source>
</evidence>
<accession>A0A6J4VKZ9</accession>
<dbReference type="Gene3D" id="3.40.50.720">
    <property type="entry name" value="NAD(P)-binding Rossmann-like Domain"/>
    <property type="match status" value="1"/>
</dbReference>
<gene>
    <name evidence="2" type="ORF">AVDCRST_MAG88-3344</name>
</gene>
<name>A0A6J4VKZ9_9BACT</name>
<proteinExistence type="predicted"/>
<organism evidence="2">
    <name type="scientific">uncultured Thermomicrobiales bacterium</name>
    <dbReference type="NCBI Taxonomy" id="1645740"/>
    <lineage>
        <taxon>Bacteria</taxon>
        <taxon>Pseudomonadati</taxon>
        <taxon>Thermomicrobiota</taxon>
        <taxon>Thermomicrobia</taxon>
        <taxon>Thermomicrobiales</taxon>
        <taxon>environmental samples</taxon>
    </lineage>
</organism>
<dbReference type="SUPFAM" id="SSF51735">
    <property type="entry name" value="NAD(P)-binding Rossmann-fold domains"/>
    <property type="match status" value="1"/>
</dbReference>
<sequence length="133" mass="14414">MADPHAVLERSRTVAVVGLSRDPAKAAHRIPQQLQGAGFRIIPVNPHTGELLGEPAYARLADVPEPIDVVEVFRPSAEAPEIARQAVAAGARALWLQQGIASPEAREIAESAGLDYVEDRCMGVEQRRYNITK</sequence>
<feature type="domain" description="CoA-binding" evidence="1">
    <location>
        <begin position="8"/>
        <end position="100"/>
    </location>
</feature>
<dbReference type="PANTHER" id="PTHR33303">
    <property type="entry name" value="CYTOPLASMIC PROTEIN-RELATED"/>
    <property type="match status" value="1"/>
</dbReference>
<dbReference type="InterPro" id="IPR036291">
    <property type="entry name" value="NAD(P)-bd_dom_sf"/>
</dbReference>
<dbReference type="Pfam" id="PF13380">
    <property type="entry name" value="CoA_binding_2"/>
    <property type="match status" value="1"/>
</dbReference>
<protein>
    <submittedName>
        <fullName evidence="2">CoA-binding domain protein</fullName>
    </submittedName>
</protein>
<dbReference type="EMBL" id="CADCWM010000803">
    <property type="protein sequence ID" value="CAA9581123.1"/>
    <property type="molecule type" value="Genomic_DNA"/>
</dbReference>
<dbReference type="InterPro" id="IPR003781">
    <property type="entry name" value="CoA-bd"/>
</dbReference>
<dbReference type="PANTHER" id="PTHR33303:SF2">
    <property type="entry name" value="COA-BINDING DOMAIN-CONTAINING PROTEIN"/>
    <property type="match status" value="1"/>
</dbReference>
<evidence type="ECO:0000313" key="2">
    <source>
        <dbReference type="EMBL" id="CAA9581123.1"/>
    </source>
</evidence>
<dbReference type="AlphaFoldDB" id="A0A6J4VKZ9"/>
<reference evidence="2" key="1">
    <citation type="submission" date="2020-02" db="EMBL/GenBank/DDBJ databases">
        <authorList>
            <person name="Meier V. D."/>
        </authorList>
    </citation>
    <scope>NUCLEOTIDE SEQUENCE</scope>
    <source>
        <strain evidence="2">AVDCRST_MAG88</strain>
    </source>
</reference>